<sequence>MANDQDTLFSPRVCFRKISGISQENEFQESEYHTEILKAIACLDRKIRNVRQALLKVNECRKTYIGKSHQEMFEENEFQEKVLEAFACLDTEIGKLYKEIFQVCLGREIGKLYKEVLEAFACLDTEIRKFRQGGRMDQSDRRFEKPFVTAIDFGSTYSGYAFCNLAEKPTSKIQSSIGSGKEQTLHEKTASSILFNPDKSFNSFGFTAEEQYSKMWQDYVNGEFKNEKFPDNKTPSDWFLFRHFKTNLYGKKDCHNDMTINDETGKKSLPLKTIIRESVRYLKEQALKCCSLTGNDVRWVLTVPTIFSDSQKEFMRSAAIEAGIPSESLMIAFESEAAALLTKEQELCRVEKNGNAELLPFTPKSILMIIDLGGGFVETTLLNAPNNQSLKTTGGFWGGNKVNVAFMQIWIDVLGDDFTRCMDSFPNEVLDLWQDFEVQKRSIGESFGKDYLCVLVPEFCREISHFKEKFENSAKYPGINVNRGKVEFPHRLIENLFMTTIQEIICHVGGLLKEISVDAIILVGGFSESKFVYQSMKDAFKNVLILKPHEGSLSVLKGALLYGSQC</sequence>
<dbReference type="GeneID" id="111115650"/>
<reference evidence="2" key="1">
    <citation type="submission" date="2025-08" db="UniProtKB">
        <authorList>
            <consortium name="RefSeq"/>
        </authorList>
    </citation>
    <scope>IDENTIFICATION</scope>
    <source>
        <tissue evidence="2">Whole sample</tissue>
    </source>
</reference>
<proteinExistence type="predicted"/>
<evidence type="ECO:0000313" key="1">
    <source>
        <dbReference type="Proteomes" id="UP000694844"/>
    </source>
</evidence>
<dbReference type="SUPFAM" id="SSF53067">
    <property type="entry name" value="Actin-like ATPase domain"/>
    <property type="match status" value="2"/>
</dbReference>
<dbReference type="AlphaFoldDB" id="A0A8B8C3L1"/>
<organism evidence="1 2">
    <name type="scientific">Crassostrea virginica</name>
    <name type="common">Eastern oyster</name>
    <dbReference type="NCBI Taxonomy" id="6565"/>
    <lineage>
        <taxon>Eukaryota</taxon>
        <taxon>Metazoa</taxon>
        <taxon>Spiralia</taxon>
        <taxon>Lophotrochozoa</taxon>
        <taxon>Mollusca</taxon>
        <taxon>Bivalvia</taxon>
        <taxon>Autobranchia</taxon>
        <taxon>Pteriomorphia</taxon>
        <taxon>Ostreida</taxon>
        <taxon>Ostreoidea</taxon>
        <taxon>Ostreidae</taxon>
        <taxon>Crassostrea</taxon>
    </lineage>
</organism>
<dbReference type="CDD" id="cd10229">
    <property type="entry name" value="ASKHA_NBD_HSP70_HSPA12"/>
    <property type="match status" value="1"/>
</dbReference>
<dbReference type="RefSeq" id="XP_022310180.1">
    <property type="nucleotide sequence ID" value="XM_022454472.1"/>
</dbReference>
<dbReference type="Proteomes" id="UP000694844">
    <property type="component" value="Chromosome 9"/>
</dbReference>
<dbReference type="OrthoDB" id="29851at2759"/>
<accession>A0A8B8C3L1</accession>
<gene>
    <name evidence="2" type="primary">LOC111115650</name>
</gene>
<protein>
    <submittedName>
        <fullName evidence="2">Heat shock 70 kDa protein 12B-like isoform X1</fullName>
    </submittedName>
</protein>
<evidence type="ECO:0000313" key="2">
    <source>
        <dbReference type="RefSeq" id="XP_022310180.1"/>
    </source>
</evidence>
<dbReference type="InterPro" id="IPR043129">
    <property type="entry name" value="ATPase_NBD"/>
</dbReference>
<keyword evidence="1" id="KW-1185">Reference proteome</keyword>
<name>A0A8B8C3L1_CRAVI</name>
<dbReference type="PRINTS" id="PR00301">
    <property type="entry name" value="HEATSHOCK70"/>
</dbReference>
<dbReference type="PANTHER" id="PTHR14187">
    <property type="entry name" value="ALPHA KINASE/ELONGATION FACTOR 2 KINASE"/>
    <property type="match status" value="1"/>
</dbReference>
<dbReference type="KEGG" id="cvn:111115650"/>
<dbReference type="Gene3D" id="3.30.420.40">
    <property type="match status" value="1"/>
</dbReference>
<dbReference type="PANTHER" id="PTHR14187:SF5">
    <property type="entry name" value="HEAT SHOCK 70 KDA PROTEIN 12A"/>
    <property type="match status" value="1"/>
</dbReference>